<evidence type="ECO:0000313" key="1">
    <source>
        <dbReference type="EMBL" id="MCK6258190.1"/>
    </source>
</evidence>
<dbReference type="AlphaFoldDB" id="A0A9X2BEZ4"/>
<gene>
    <name evidence="1" type="ORF">LCY76_16570</name>
</gene>
<protein>
    <submittedName>
        <fullName evidence="1">Uncharacterized protein</fullName>
    </submittedName>
</protein>
<keyword evidence="2" id="KW-1185">Reference proteome</keyword>
<dbReference type="EMBL" id="JAIWJX010000002">
    <property type="protein sequence ID" value="MCK6258190.1"/>
    <property type="molecule type" value="Genomic_DNA"/>
</dbReference>
<dbReference type="Proteomes" id="UP001139011">
    <property type="component" value="Unassembled WGS sequence"/>
</dbReference>
<sequence>MSFLKRQFMSRKKCLAYIATSKEVYFAAVNVLKNNNIPFRAKNLSNHSSTPGRDFVAHDYKTPTLYEFYVKEEDCSKAQHLLTKLK</sequence>
<comment type="caution">
    <text evidence="1">The sequence shown here is derived from an EMBL/GenBank/DDBJ whole genome shotgun (WGS) entry which is preliminary data.</text>
</comment>
<dbReference type="RefSeq" id="WP_248253530.1">
    <property type="nucleotide sequence ID" value="NZ_JAIWJX010000002.1"/>
</dbReference>
<organism evidence="1 2">
    <name type="scientific">Fictibacillus marinisediminis</name>
    <dbReference type="NCBI Taxonomy" id="2878389"/>
    <lineage>
        <taxon>Bacteria</taxon>
        <taxon>Bacillati</taxon>
        <taxon>Bacillota</taxon>
        <taxon>Bacilli</taxon>
        <taxon>Bacillales</taxon>
        <taxon>Fictibacillaceae</taxon>
        <taxon>Fictibacillus</taxon>
    </lineage>
</organism>
<evidence type="ECO:0000313" key="2">
    <source>
        <dbReference type="Proteomes" id="UP001139011"/>
    </source>
</evidence>
<name>A0A9X2BEZ4_9BACL</name>
<proteinExistence type="predicted"/>
<reference evidence="1" key="1">
    <citation type="submission" date="2021-09" db="EMBL/GenBank/DDBJ databases">
        <title>Genome analysis of Fictibacillus sp. KIGAM418 isolated from marine sediment.</title>
        <authorList>
            <person name="Seo M.-J."/>
            <person name="Cho E.-S."/>
            <person name="Hwang C.Y."/>
        </authorList>
    </citation>
    <scope>NUCLEOTIDE SEQUENCE</scope>
    <source>
        <strain evidence="1">KIGAM418</strain>
    </source>
</reference>
<accession>A0A9X2BEZ4</accession>